<dbReference type="InterPro" id="IPR058512">
    <property type="entry name" value="DUF8199"/>
</dbReference>
<organism evidence="1 2">
    <name type="scientific">Cyclobacterium marinum (strain ATCC 25205 / DSM 745 / LMG 13164 / NCIMB 1802)</name>
    <name type="common">Flectobacillus marinus</name>
    <dbReference type="NCBI Taxonomy" id="880070"/>
    <lineage>
        <taxon>Bacteria</taxon>
        <taxon>Pseudomonadati</taxon>
        <taxon>Bacteroidota</taxon>
        <taxon>Cytophagia</taxon>
        <taxon>Cytophagales</taxon>
        <taxon>Cyclobacteriaceae</taxon>
        <taxon>Cyclobacterium</taxon>
    </lineage>
</organism>
<dbReference type="AlphaFoldDB" id="G0J008"/>
<keyword evidence="2" id="KW-1185">Reference proteome</keyword>
<protein>
    <recommendedName>
        <fullName evidence="3">Secreted protein</fullName>
    </recommendedName>
</protein>
<accession>G0J008</accession>
<gene>
    <name evidence="1" type="ordered locus">Cycma_2771</name>
</gene>
<dbReference type="Proteomes" id="UP000001635">
    <property type="component" value="Chromosome"/>
</dbReference>
<dbReference type="NCBIfam" id="NF047658">
    <property type="entry name" value="HYC_CC_PP"/>
    <property type="match status" value="1"/>
</dbReference>
<evidence type="ECO:0000313" key="1">
    <source>
        <dbReference type="EMBL" id="AEL26510.1"/>
    </source>
</evidence>
<dbReference type="EMBL" id="CP002955">
    <property type="protein sequence ID" value="AEL26510.1"/>
    <property type="molecule type" value="Genomic_DNA"/>
</dbReference>
<sequence length="131" mass="14674">MIASFFLFANIGLAKSSHICMGSEMLNNFGLSAKHLECDMDSQEHLPSSQNQQEESKDQCCQNQFELIQLETDQTLKVSELSAPQIVFVAAFTQVFLLAEELVFIAVSTNSFDPPPIPSEDYTVLYQTFLI</sequence>
<evidence type="ECO:0008006" key="3">
    <source>
        <dbReference type="Google" id="ProtNLM"/>
    </source>
</evidence>
<dbReference type="HOGENOM" id="CLU_151284_0_0_10"/>
<dbReference type="STRING" id="880070.Cycma_2771"/>
<dbReference type="KEGG" id="cmr:Cycma_2771"/>
<proteinExistence type="predicted"/>
<dbReference type="InterPro" id="IPR058060">
    <property type="entry name" value="HYC_CC_PP"/>
</dbReference>
<reference evidence="2" key="1">
    <citation type="submission" date="2011-07" db="EMBL/GenBank/DDBJ databases">
        <title>The complete genome of Cyclobacterium marinum DSM 745.</title>
        <authorList>
            <person name="Lucas S."/>
            <person name="Han J."/>
            <person name="Lapidus A."/>
            <person name="Bruce D."/>
            <person name="Goodwin L."/>
            <person name="Pitluck S."/>
            <person name="Peters L."/>
            <person name="Kyrpides N."/>
            <person name="Mavromatis K."/>
            <person name="Ivanova N."/>
            <person name="Ovchinnikova G."/>
            <person name="Chertkov O."/>
            <person name="Detter J.C."/>
            <person name="Tapia R."/>
            <person name="Han C."/>
            <person name="Land M."/>
            <person name="Hauser L."/>
            <person name="Markowitz V."/>
            <person name="Cheng J.-F."/>
            <person name="Hugenholtz P."/>
            <person name="Woyke T."/>
            <person name="Wu D."/>
            <person name="Tindall B."/>
            <person name="Schuetze A."/>
            <person name="Brambilla E."/>
            <person name="Klenk H.-P."/>
            <person name="Eisen J.A."/>
        </authorList>
    </citation>
    <scope>NUCLEOTIDE SEQUENCE [LARGE SCALE GENOMIC DNA]</scope>
    <source>
        <strain evidence="2">ATCC 25205 / DSM 745 / LMG 13164 / NCIMB 1802</strain>
    </source>
</reference>
<evidence type="ECO:0000313" key="2">
    <source>
        <dbReference type="Proteomes" id="UP000001635"/>
    </source>
</evidence>
<dbReference type="Pfam" id="PF26622">
    <property type="entry name" value="DUF8199"/>
    <property type="match status" value="1"/>
</dbReference>
<name>G0J008_CYCMS</name>